<keyword evidence="4 5" id="KW-0472">Membrane</keyword>
<keyword evidence="5" id="KW-1003">Cell membrane</keyword>
<dbReference type="EMBL" id="CP028519">
    <property type="protein sequence ID" value="AVY96006.1"/>
    <property type="molecule type" value="Genomic_DNA"/>
</dbReference>
<feature type="transmembrane region" description="Helical" evidence="5">
    <location>
        <begin position="46"/>
        <end position="63"/>
    </location>
</feature>
<evidence type="ECO:0000256" key="2">
    <source>
        <dbReference type="ARBA" id="ARBA00022692"/>
    </source>
</evidence>
<gene>
    <name evidence="6" type="ORF">DAI18_07355</name>
</gene>
<evidence type="ECO:0000313" key="7">
    <source>
        <dbReference type="Proteomes" id="UP000244173"/>
    </source>
</evidence>
<reference evidence="6 7" key="1">
    <citation type="submission" date="2018-04" db="EMBL/GenBank/DDBJ databases">
        <title>Denitrifier Microvirgula.</title>
        <authorList>
            <person name="Anderson E."/>
            <person name="Jang J."/>
            <person name="Ishii S."/>
        </authorList>
    </citation>
    <scope>NUCLEOTIDE SEQUENCE [LARGE SCALE GENOMIC DNA]</scope>
    <source>
        <strain evidence="6 7">BE2.4</strain>
    </source>
</reference>
<dbReference type="AlphaFoldDB" id="A0A2S0PF58"/>
<dbReference type="KEGG" id="maer:DAI18_07355"/>
<dbReference type="Proteomes" id="UP000244173">
    <property type="component" value="Chromosome"/>
</dbReference>
<comment type="similarity">
    <text evidence="5">Belongs to the 4-toluene sulfonate uptake permease (TSUP) (TC 2.A.102) family.</text>
</comment>
<dbReference type="PANTHER" id="PTHR43483:SF3">
    <property type="entry name" value="MEMBRANE TRANSPORTER PROTEIN HI_0806-RELATED"/>
    <property type="match status" value="1"/>
</dbReference>
<dbReference type="STRING" id="1122240.GCA_000620105_02470"/>
<evidence type="ECO:0000256" key="5">
    <source>
        <dbReference type="RuleBase" id="RU363041"/>
    </source>
</evidence>
<dbReference type="OrthoDB" id="457670at2"/>
<feature type="transmembrane region" description="Helical" evidence="5">
    <location>
        <begin position="211"/>
        <end position="234"/>
    </location>
</feature>
<feature type="transmembrane region" description="Helical" evidence="5">
    <location>
        <begin position="143"/>
        <end position="168"/>
    </location>
</feature>
<dbReference type="GO" id="GO:0005886">
    <property type="term" value="C:plasma membrane"/>
    <property type="evidence" value="ECO:0007669"/>
    <property type="project" value="UniProtKB-SubCell"/>
</dbReference>
<keyword evidence="3 5" id="KW-1133">Transmembrane helix</keyword>
<feature type="transmembrane region" description="Helical" evidence="5">
    <location>
        <begin position="83"/>
        <end position="101"/>
    </location>
</feature>
<dbReference type="InterPro" id="IPR002781">
    <property type="entry name" value="TM_pro_TauE-like"/>
</dbReference>
<keyword evidence="7" id="KW-1185">Reference proteome</keyword>
<name>A0A2S0PF58_9NEIS</name>
<evidence type="ECO:0000313" key="6">
    <source>
        <dbReference type="EMBL" id="AVY96006.1"/>
    </source>
</evidence>
<feature type="transmembrane region" description="Helical" evidence="5">
    <location>
        <begin position="246"/>
        <end position="263"/>
    </location>
</feature>
<dbReference type="PANTHER" id="PTHR43483">
    <property type="entry name" value="MEMBRANE TRANSPORTER PROTEIN HI_0806-RELATED"/>
    <property type="match status" value="1"/>
</dbReference>
<feature type="transmembrane region" description="Helical" evidence="5">
    <location>
        <begin position="180"/>
        <end position="199"/>
    </location>
</feature>
<evidence type="ECO:0000256" key="3">
    <source>
        <dbReference type="ARBA" id="ARBA00022989"/>
    </source>
</evidence>
<accession>A0A2S0PF58</accession>
<proteinExistence type="inferred from homology"/>
<comment type="subcellular location">
    <subcellularLocation>
        <location evidence="5">Cell membrane</location>
        <topology evidence="5">Multi-pass membrane protein</topology>
    </subcellularLocation>
    <subcellularLocation>
        <location evidence="1">Membrane</location>
        <topology evidence="1">Multi-pass membrane protein</topology>
    </subcellularLocation>
</comment>
<sequence>MSILAALAGVGVIAGFLAGLLGVGGGLIIVPAMVWTLEASGFHTHVQHLALGTSLAVMVFTSMSSVRAHHLRGAVDWSIVRRMAPWMVIGTLAGTQVAGYLPSRELKWFFVVYAYAVAAQMLLDKKPKGTRTLPQTAGMGVAGGLIGLVSSFVGIGGGSMSVPFMVWCQIAVPRAIATSAALGWPIAVSGAIGYLISGWQAPGLPPWSAGFIYLPGLITLCVITSALAPLGAALAHRLPVSRLKKVFAALMVVMATDMLWGLLR</sequence>
<organism evidence="6 7">
    <name type="scientific">Microvirgula aerodenitrificans</name>
    <dbReference type="NCBI Taxonomy" id="57480"/>
    <lineage>
        <taxon>Bacteria</taxon>
        <taxon>Pseudomonadati</taxon>
        <taxon>Pseudomonadota</taxon>
        <taxon>Betaproteobacteria</taxon>
        <taxon>Neisseriales</taxon>
        <taxon>Aquaspirillaceae</taxon>
        <taxon>Microvirgula</taxon>
    </lineage>
</organism>
<feature type="transmembrane region" description="Helical" evidence="5">
    <location>
        <begin position="6"/>
        <end position="34"/>
    </location>
</feature>
<protein>
    <recommendedName>
        <fullName evidence="5">Probable membrane transporter protein</fullName>
    </recommendedName>
</protein>
<evidence type="ECO:0000256" key="4">
    <source>
        <dbReference type="ARBA" id="ARBA00023136"/>
    </source>
</evidence>
<dbReference type="Pfam" id="PF01925">
    <property type="entry name" value="TauE"/>
    <property type="match status" value="1"/>
</dbReference>
<keyword evidence="2 5" id="KW-0812">Transmembrane</keyword>
<evidence type="ECO:0000256" key="1">
    <source>
        <dbReference type="ARBA" id="ARBA00004141"/>
    </source>
</evidence>